<gene>
    <name evidence="2" type="ORF">EYF80_066367</name>
</gene>
<dbReference type="AlphaFoldDB" id="A0A4Z2E455"/>
<keyword evidence="3" id="KW-1185">Reference proteome</keyword>
<evidence type="ECO:0000313" key="3">
    <source>
        <dbReference type="Proteomes" id="UP000314294"/>
    </source>
</evidence>
<name>A0A4Z2E455_9TELE</name>
<feature type="region of interest" description="Disordered" evidence="1">
    <location>
        <begin position="1"/>
        <end position="49"/>
    </location>
</feature>
<protein>
    <submittedName>
        <fullName evidence="2">Uncharacterized protein</fullName>
    </submittedName>
</protein>
<evidence type="ECO:0000313" key="2">
    <source>
        <dbReference type="EMBL" id="TNN23511.1"/>
    </source>
</evidence>
<comment type="caution">
    <text evidence="2">The sequence shown here is derived from an EMBL/GenBank/DDBJ whole genome shotgun (WGS) entry which is preliminary data.</text>
</comment>
<dbReference type="EMBL" id="SRLO01018249">
    <property type="protein sequence ID" value="TNN23511.1"/>
    <property type="molecule type" value="Genomic_DNA"/>
</dbReference>
<sequence length="163" mass="18170">MHSSRPPSLGQLLPPGHSGCNGKGSPASPGPTHVSLEDNTEDENAEEEANLGRFSRLFRWLEKKQPDWCRQRDAWSLYLFPPESRYIHTLAHVHNSNSHVHNSNSHVHNSASHIHNSVSHVHNSASHIHNSSPHAHNSASHVHNSSPHIHNSASLHFSHLLFL</sequence>
<proteinExistence type="predicted"/>
<dbReference type="Proteomes" id="UP000314294">
    <property type="component" value="Unassembled WGS sequence"/>
</dbReference>
<dbReference type="OrthoDB" id="8955454at2759"/>
<feature type="region of interest" description="Disordered" evidence="1">
    <location>
        <begin position="124"/>
        <end position="147"/>
    </location>
</feature>
<organism evidence="2 3">
    <name type="scientific">Liparis tanakae</name>
    <name type="common">Tanaka's snailfish</name>
    <dbReference type="NCBI Taxonomy" id="230148"/>
    <lineage>
        <taxon>Eukaryota</taxon>
        <taxon>Metazoa</taxon>
        <taxon>Chordata</taxon>
        <taxon>Craniata</taxon>
        <taxon>Vertebrata</taxon>
        <taxon>Euteleostomi</taxon>
        <taxon>Actinopterygii</taxon>
        <taxon>Neopterygii</taxon>
        <taxon>Teleostei</taxon>
        <taxon>Neoteleostei</taxon>
        <taxon>Acanthomorphata</taxon>
        <taxon>Eupercaria</taxon>
        <taxon>Perciformes</taxon>
        <taxon>Cottioidei</taxon>
        <taxon>Cottales</taxon>
        <taxon>Liparidae</taxon>
        <taxon>Liparis</taxon>
    </lineage>
</organism>
<evidence type="ECO:0000256" key="1">
    <source>
        <dbReference type="SAM" id="MobiDB-lite"/>
    </source>
</evidence>
<accession>A0A4Z2E455</accession>
<feature type="compositionally biased region" description="Acidic residues" evidence="1">
    <location>
        <begin position="38"/>
        <end position="49"/>
    </location>
</feature>
<reference evidence="2 3" key="1">
    <citation type="submission" date="2019-03" db="EMBL/GenBank/DDBJ databases">
        <title>First draft genome of Liparis tanakae, snailfish: a comprehensive survey of snailfish specific genes.</title>
        <authorList>
            <person name="Kim W."/>
            <person name="Song I."/>
            <person name="Jeong J.-H."/>
            <person name="Kim D."/>
            <person name="Kim S."/>
            <person name="Ryu S."/>
            <person name="Song J.Y."/>
            <person name="Lee S.K."/>
        </authorList>
    </citation>
    <scope>NUCLEOTIDE SEQUENCE [LARGE SCALE GENOMIC DNA]</scope>
    <source>
        <tissue evidence="2">Muscle</tissue>
    </source>
</reference>